<evidence type="ECO:0000256" key="5">
    <source>
        <dbReference type="ARBA" id="ARBA00022927"/>
    </source>
</evidence>
<keyword evidence="7 9" id="KW-0811">Translocation</keyword>
<dbReference type="InterPro" id="IPR003369">
    <property type="entry name" value="TatA/B/E"/>
</dbReference>
<dbReference type="InterPro" id="IPR018448">
    <property type="entry name" value="TatB"/>
</dbReference>
<evidence type="ECO:0000256" key="3">
    <source>
        <dbReference type="ARBA" id="ARBA00022475"/>
    </source>
</evidence>
<dbReference type="PANTHER" id="PTHR33162:SF1">
    <property type="entry name" value="SEC-INDEPENDENT PROTEIN TRANSLOCASE PROTEIN TATA, CHLOROPLASTIC"/>
    <property type="match status" value="1"/>
</dbReference>
<dbReference type="NCBIfam" id="TIGR01410">
    <property type="entry name" value="tatB"/>
    <property type="match status" value="1"/>
</dbReference>
<comment type="function">
    <text evidence="9">Part of the twin-arginine translocation (Tat) system that transports large folded proteins containing a characteristic twin-arginine motif in their signal peptide across membranes. Together with TatC, TatB is part of a receptor directly interacting with Tat signal peptides. TatB may form an oligomeric binding site that transiently accommodates folded Tat precursor proteins before their translocation.</text>
</comment>
<evidence type="ECO:0000256" key="6">
    <source>
        <dbReference type="ARBA" id="ARBA00022989"/>
    </source>
</evidence>
<evidence type="ECO:0000256" key="9">
    <source>
        <dbReference type="HAMAP-Rule" id="MF_00237"/>
    </source>
</evidence>
<feature type="compositionally biased region" description="Low complexity" evidence="10">
    <location>
        <begin position="203"/>
        <end position="215"/>
    </location>
</feature>
<evidence type="ECO:0000313" key="12">
    <source>
        <dbReference type="EMBL" id="MDA5093868.1"/>
    </source>
</evidence>
<comment type="caution">
    <text evidence="12">The sequence shown here is derived from an EMBL/GenBank/DDBJ whole genome shotgun (WGS) entry which is preliminary data.</text>
</comment>
<dbReference type="Gene3D" id="1.20.5.3310">
    <property type="match status" value="1"/>
</dbReference>
<dbReference type="RefSeq" id="WP_271053573.1">
    <property type="nucleotide sequence ID" value="NZ_JAQIIO010000003.1"/>
</dbReference>
<evidence type="ECO:0000256" key="11">
    <source>
        <dbReference type="SAM" id="Phobius"/>
    </source>
</evidence>
<keyword evidence="2 9" id="KW-0813">Transport</keyword>
<dbReference type="PANTHER" id="PTHR33162">
    <property type="entry name" value="SEC-INDEPENDENT PROTEIN TRANSLOCASE PROTEIN TATA, CHLOROPLASTIC"/>
    <property type="match status" value="1"/>
</dbReference>
<evidence type="ECO:0000313" key="13">
    <source>
        <dbReference type="Proteomes" id="UP001528040"/>
    </source>
</evidence>
<evidence type="ECO:0000256" key="10">
    <source>
        <dbReference type="SAM" id="MobiDB-lite"/>
    </source>
</evidence>
<comment type="subunit">
    <text evidence="9">The Tat system comprises two distinct complexes: a TatABC complex, containing multiple copies of TatA, TatB and TatC subunits, and a separate TatA complex, containing only TatA subunits. Substrates initially bind to the TatABC complex, which probably triggers association of the separate TatA complex to form the active translocon.</text>
</comment>
<keyword evidence="8 9" id="KW-0472">Membrane</keyword>
<feature type="compositionally biased region" description="Basic residues" evidence="10">
    <location>
        <begin position="187"/>
        <end position="202"/>
    </location>
</feature>
<organism evidence="12 13">
    <name type="scientific">Aliiroseovarius salicola</name>
    <dbReference type="NCBI Taxonomy" id="3009082"/>
    <lineage>
        <taxon>Bacteria</taxon>
        <taxon>Pseudomonadati</taxon>
        <taxon>Pseudomonadota</taxon>
        <taxon>Alphaproteobacteria</taxon>
        <taxon>Rhodobacterales</taxon>
        <taxon>Paracoccaceae</taxon>
        <taxon>Aliiroseovarius</taxon>
    </lineage>
</organism>
<keyword evidence="5 9" id="KW-0653">Protein transport</keyword>
<gene>
    <name evidence="9 12" type="primary">tatB</name>
    <name evidence="12" type="ORF">O2N63_07190</name>
</gene>
<feature type="compositionally biased region" description="Basic residues" evidence="10">
    <location>
        <begin position="153"/>
        <end position="164"/>
    </location>
</feature>
<keyword evidence="6 9" id="KW-1133">Transmembrane helix</keyword>
<feature type="transmembrane region" description="Helical" evidence="11">
    <location>
        <begin position="6"/>
        <end position="25"/>
    </location>
</feature>
<reference evidence="12 13" key="1">
    <citation type="submission" date="2023-01" db="EMBL/GenBank/DDBJ databases">
        <authorList>
            <person name="Yoon J.-W."/>
        </authorList>
    </citation>
    <scope>NUCLEOTIDE SEQUENCE [LARGE SCALE GENOMIC DNA]</scope>
    <source>
        <strain evidence="12 13">KMU-50</strain>
    </source>
</reference>
<evidence type="ECO:0000256" key="7">
    <source>
        <dbReference type="ARBA" id="ARBA00023010"/>
    </source>
</evidence>
<keyword evidence="4 9" id="KW-0812">Transmembrane</keyword>
<evidence type="ECO:0000256" key="4">
    <source>
        <dbReference type="ARBA" id="ARBA00022692"/>
    </source>
</evidence>
<sequence length="215" mass="22614">MFDIGFTELLVIGVVALIVVGPKDLPQMFRTLGRFTARARQMAREFSSAMNEAADQAGAKDVADTLKSATNPKSMGLDALNKAAEGFEKWDPAKALKDQKDADAATKTPELSEERAEVARKIHEATAKAATDQKAKEAAEAAEKPVDPAMKPSAKKPASKKAAAKKSPATKAASKTTTPKTTTAKKTPTKKAAPKKTAKKTASKTATKTSDASDA</sequence>
<feature type="compositionally biased region" description="Low complexity" evidence="10">
    <location>
        <begin position="165"/>
        <end position="186"/>
    </location>
</feature>
<evidence type="ECO:0000256" key="8">
    <source>
        <dbReference type="ARBA" id="ARBA00023136"/>
    </source>
</evidence>
<feature type="region of interest" description="Disordered" evidence="10">
    <location>
        <begin position="91"/>
        <end position="215"/>
    </location>
</feature>
<comment type="similarity">
    <text evidence="9">Belongs to the TatB family.</text>
</comment>
<protein>
    <recommendedName>
        <fullName evidence="9">Sec-independent protein translocase protein TatB</fullName>
    </recommendedName>
</protein>
<dbReference type="EMBL" id="JAQIIO010000003">
    <property type="protein sequence ID" value="MDA5093868.1"/>
    <property type="molecule type" value="Genomic_DNA"/>
</dbReference>
<keyword evidence="13" id="KW-1185">Reference proteome</keyword>
<proteinExistence type="inferred from homology"/>
<comment type="subcellular location">
    <subcellularLocation>
        <location evidence="9">Cell membrane</location>
        <topology evidence="9">Single-pass membrane protein</topology>
    </subcellularLocation>
    <subcellularLocation>
        <location evidence="1">Membrane</location>
        <topology evidence="1">Single-pass membrane protein</topology>
    </subcellularLocation>
</comment>
<accession>A0ABT4W031</accession>
<feature type="compositionally biased region" description="Basic and acidic residues" evidence="10">
    <location>
        <begin position="91"/>
        <end position="146"/>
    </location>
</feature>
<evidence type="ECO:0000256" key="2">
    <source>
        <dbReference type="ARBA" id="ARBA00022448"/>
    </source>
</evidence>
<evidence type="ECO:0000256" key="1">
    <source>
        <dbReference type="ARBA" id="ARBA00004167"/>
    </source>
</evidence>
<name>A0ABT4W031_9RHOB</name>
<keyword evidence="3 9" id="KW-1003">Cell membrane</keyword>
<dbReference type="Proteomes" id="UP001528040">
    <property type="component" value="Unassembled WGS sequence"/>
</dbReference>
<dbReference type="Pfam" id="PF02416">
    <property type="entry name" value="TatA_B_E"/>
    <property type="match status" value="1"/>
</dbReference>
<dbReference type="HAMAP" id="MF_00237">
    <property type="entry name" value="TatB"/>
    <property type="match status" value="1"/>
</dbReference>
<dbReference type="PRINTS" id="PR01506">
    <property type="entry name" value="TATBPROTEIN"/>
</dbReference>